<evidence type="ECO:0000256" key="1">
    <source>
        <dbReference type="SAM" id="Phobius"/>
    </source>
</evidence>
<keyword evidence="3" id="KW-1185">Reference proteome</keyword>
<dbReference type="EMBL" id="JAVDYF010000001">
    <property type="protein sequence ID" value="MDR7354475.1"/>
    <property type="molecule type" value="Genomic_DNA"/>
</dbReference>
<protein>
    <submittedName>
        <fullName evidence="2">Membrane protein</fullName>
    </submittedName>
</protein>
<feature type="transmembrane region" description="Helical" evidence="1">
    <location>
        <begin position="201"/>
        <end position="221"/>
    </location>
</feature>
<feature type="transmembrane region" description="Helical" evidence="1">
    <location>
        <begin position="6"/>
        <end position="24"/>
    </location>
</feature>
<organism evidence="2 3">
    <name type="scientific">Corynebacterium felinum</name>
    <dbReference type="NCBI Taxonomy" id="131318"/>
    <lineage>
        <taxon>Bacteria</taxon>
        <taxon>Bacillati</taxon>
        <taxon>Actinomycetota</taxon>
        <taxon>Actinomycetes</taxon>
        <taxon>Mycobacteriales</taxon>
        <taxon>Corynebacteriaceae</taxon>
        <taxon>Corynebacterium</taxon>
    </lineage>
</organism>
<gene>
    <name evidence="2" type="ORF">J2S37_001013</name>
</gene>
<dbReference type="PANTHER" id="PTHR40761">
    <property type="entry name" value="CONSERVED INTEGRAL MEMBRANE ALANINE VALINE AND LEUCINE RICH PROTEIN-RELATED"/>
    <property type="match status" value="1"/>
</dbReference>
<comment type="caution">
    <text evidence="2">The sequence shown here is derived from an EMBL/GenBank/DDBJ whole genome shotgun (WGS) entry which is preliminary data.</text>
</comment>
<keyword evidence="1" id="KW-1133">Transmembrane helix</keyword>
<feature type="transmembrane region" description="Helical" evidence="1">
    <location>
        <begin position="228"/>
        <end position="248"/>
    </location>
</feature>
<proteinExistence type="predicted"/>
<feature type="transmembrane region" description="Helical" evidence="1">
    <location>
        <begin position="162"/>
        <end position="181"/>
    </location>
</feature>
<reference evidence="2 3" key="1">
    <citation type="submission" date="2023-07" db="EMBL/GenBank/DDBJ databases">
        <title>Sequencing the genomes of 1000 actinobacteria strains.</title>
        <authorList>
            <person name="Klenk H.-P."/>
        </authorList>
    </citation>
    <scope>NUCLEOTIDE SEQUENCE [LARGE SCALE GENOMIC DNA]</scope>
    <source>
        <strain evidence="2 3">DSM 44508</strain>
    </source>
</reference>
<evidence type="ECO:0000313" key="3">
    <source>
        <dbReference type="Proteomes" id="UP001183619"/>
    </source>
</evidence>
<dbReference type="NCBIfam" id="NF038012">
    <property type="entry name" value="DMT_1"/>
    <property type="match status" value="1"/>
</dbReference>
<keyword evidence="1" id="KW-0812">Transmembrane</keyword>
<dbReference type="Proteomes" id="UP001183619">
    <property type="component" value="Unassembled WGS sequence"/>
</dbReference>
<dbReference type="PANTHER" id="PTHR40761:SF1">
    <property type="entry name" value="CONSERVED INTEGRAL MEMBRANE ALANINE VALINE AND LEUCINE RICH PROTEIN-RELATED"/>
    <property type="match status" value="1"/>
</dbReference>
<name>A0ABU2B798_9CORY</name>
<evidence type="ECO:0000313" key="2">
    <source>
        <dbReference type="EMBL" id="MDR7354475.1"/>
    </source>
</evidence>
<feature type="transmembrane region" description="Helical" evidence="1">
    <location>
        <begin position="260"/>
        <end position="279"/>
    </location>
</feature>
<sequence>MHNNYLAVLFAILSALVIAWGTVVRHRIAERAPADGTFSGSPLITAIRRPLWWFASSTALLGYGFQVIALSFGSLLIVQPLLVLSLMFTMPMSAYYDKRRLLKDEVLWAFILTISVAVLITLGRPTPGDKLSDAGTWGYAMLIGSVVALAIHGVTRRCAKNIRGLFLGVIVGIIYGFIAVLSKTTVDVYHVAGVKGLVVHWVLWVLIGGSVLGTIVQQYAFNTGALRLSLPAMTTVEPLVAFTLGYLVLGEKFHVHGWNWVIMGVALVSMILATFALSARANH</sequence>
<keyword evidence="1" id="KW-0472">Membrane</keyword>
<dbReference type="RefSeq" id="WP_277104814.1">
    <property type="nucleotide sequence ID" value="NZ_BAAAJS010000009.1"/>
</dbReference>
<feature type="transmembrane region" description="Helical" evidence="1">
    <location>
        <begin position="136"/>
        <end position="155"/>
    </location>
</feature>
<feature type="transmembrane region" description="Helical" evidence="1">
    <location>
        <begin position="106"/>
        <end position="124"/>
    </location>
</feature>
<accession>A0ABU2B798</accession>